<sequence length="67" mass="7811">MVRVKLIKDENEQYFERLVNEFLSELSEGQLINIQYATTPTAIATHSEYGVYPSVEYSAFIQYKESK</sequence>
<dbReference type="InterPro" id="IPR020296">
    <property type="entry name" value="Spore_Cse60"/>
</dbReference>
<evidence type="ECO:0000313" key="2">
    <source>
        <dbReference type="Proteomes" id="UP000006315"/>
    </source>
</evidence>
<protein>
    <recommendedName>
        <fullName evidence="3">Sporulation protein Cse60</fullName>
    </recommendedName>
</protein>
<dbReference type="EMBL" id="AJLR01000046">
    <property type="protein sequence ID" value="EKN67479.1"/>
    <property type="molecule type" value="Genomic_DNA"/>
</dbReference>
<dbReference type="Pfam" id="PF10957">
    <property type="entry name" value="Spore_Cse60"/>
    <property type="match status" value="1"/>
</dbReference>
<accession>K6DGT7</accession>
<evidence type="ECO:0000313" key="1">
    <source>
        <dbReference type="EMBL" id="EKN67479.1"/>
    </source>
</evidence>
<dbReference type="RefSeq" id="WP_003330927.1">
    <property type="nucleotide sequence ID" value="NZ_AJLR01000046.1"/>
</dbReference>
<dbReference type="AlphaFoldDB" id="K6DGT7"/>
<proteinExistence type="predicted"/>
<reference evidence="1 2" key="1">
    <citation type="journal article" date="2012" name="Front. Microbiol.">
        <title>Redundancy and modularity in membrane-associated dissimilatory nitrate reduction in Bacillus.</title>
        <authorList>
            <person name="Heylen K."/>
            <person name="Keltjens J."/>
        </authorList>
    </citation>
    <scope>NUCLEOTIDE SEQUENCE [LARGE SCALE GENOMIC DNA]</scope>
    <source>
        <strain evidence="1 2">LMG 9581</strain>
    </source>
</reference>
<gene>
    <name evidence="1" type="ORF">BAZO_08316</name>
</gene>
<evidence type="ECO:0008006" key="3">
    <source>
        <dbReference type="Google" id="ProtNLM"/>
    </source>
</evidence>
<dbReference type="Proteomes" id="UP000006315">
    <property type="component" value="Unassembled WGS sequence"/>
</dbReference>
<keyword evidence="2" id="KW-1185">Reference proteome</keyword>
<dbReference type="STRING" id="1131731.BAZO_08316"/>
<organism evidence="1 2">
    <name type="scientific">Schinkia azotoformans LMG 9581</name>
    <dbReference type="NCBI Taxonomy" id="1131731"/>
    <lineage>
        <taxon>Bacteria</taxon>
        <taxon>Bacillati</taxon>
        <taxon>Bacillota</taxon>
        <taxon>Bacilli</taxon>
        <taxon>Bacillales</taxon>
        <taxon>Bacillaceae</taxon>
        <taxon>Calidifontibacillus/Schinkia group</taxon>
        <taxon>Schinkia</taxon>
    </lineage>
</organism>
<comment type="caution">
    <text evidence="1">The sequence shown here is derived from an EMBL/GenBank/DDBJ whole genome shotgun (WGS) entry which is preliminary data.</text>
</comment>
<dbReference type="PATRIC" id="fig|1131731.3.peg.1737"/>
<name>K6DGT7_SCHAZ</name>